<feature type="transmembrane region" description="Helical" evidence="9">
    <location>
        <begin position="94"/>
        <end position="118"/>
    </location>
</feature>
<dbReference type="InterPro" id="IPR011864">
    <property type="entry name" value="Phosphate_PstC"/>
</dbReference>
<dbReference type="Gene3D" id="1.10.3720.10">
    <property type="entry name" value="MetI-like"/>
    <property type="match status" value="1"/>
</dbReference>
<evidence type="ECO:0000256" key="8">
    <source>
        <dbReference type="ARBA" id="ARBA00023136"/>
    </source>
</evidence>
<evidence type="ECO:0000313" key="12">
    <source>
        <dbReference type="EMBL" id="KYL03639.1"/>
    </source>
</evidence>
<dbReference type="InterPro" id="IPR000515">
    <property type="entry name" value="MetI-like"/>
</dbReference>
<dbReference type="KEGG" id="fnf:BSQ88_01290"/>
<dbReference type="NCBIfam" id="TIGR02138">
    <property type="entry name" value="phosphate_pstC"/>
    <property type="match status" value="1"/>
</dbReference>
<dbReference type="Proteomes" id="UP000075816">
    <property type="component" value="Unassembled WGS sequence"/>
</dbReference>
<protein>
    <recommendedName>
        <fullName evidence="10">Phosphate transport system permease protein</fullName>
    </recommendedName>
</protein>
<comment type="caution">
    <text evidence="12">The sequence shown here is derived from an EMBL/GenBank/DDBJ whole genome shotgun (WGS) entry which is preliminary data.</text>
</comment>
<dbReference type="RefSeq" id="WP_062624813.1">
    <property type="nucleotide sequence ID" value="NZ_CAXOUM010000021.1"/>
</dbReference>
<comment type="similarity">
    <text evidence="2 10">Belongs to the binding-protein-dependent transport system permease family. CysTW subfamily.</text>
</comment>
<dbReference type="CDD" id="cd06261">
    <property type="entry name" value="TM_PBP2"/>
    <property type="match status" value="1"/>
</dbReference>
<dbReference type="EMBL" id="LVEA01000042">
    <property type="protein sequence ID" value="KYL03639.1"/>
    <property type="molecule type" value="Genomic_DNA"/>
</dbReference>
<keyword evidence="4 10" id="KW-1003">Cell membrane</keyword>
<keyword evidence="5 10" id="KW-0592">Phosphate transport</keyword>
<keyword evidence="6 9" id="KW-0812">Transmembrane</keyword>
<keyword evidence="8 9" id="KW-0472">Membrane</keyword>
<evidence type="ECO:0000256" key="2">
    <source>
        <dbReference type="ARBA" id="ARBA00007069"/>
    </source>
</evidence>
<dbReference type="GO" id="GO:0006817">
    <property type="term" value="P:phosphate ion transport"/>
    <property type="evidence" value="ECO:0007669"/>
    <property type="project" value="UniProtKB-KW"/>
</dbReference>
<organism evidence="12 13">
    <name type="scientific">Fusobacterium necrophorum subsp. funduliforme</name>
    <dbReference type="NCBI Taxonomy" id="143387"/>
    <lineage>
        <taxon>Bacteria</taxon>
        <taxon>Fusobacteriati</taxon>
        <taxon>Fusobacteriota</taxon>
        <taxon>Fusobacteriia</taxon>
        <taxon>Fusobacteriales</taxon>
        <taxon>Fusobacteriaceae</taxon>
        <taxon>Fusobacterium</taxon>
    </lineage>
</organism>
<feature type="transmembrane region" description="Helical" evidence="9">
    <location>
        <begin position="138"/>
        <end position="157"/>
    </location>
</feature>
<accession>A0A162IPT0</accession>
<feature type="domain" description="ABC transmembrane type-1" evidence="11">
    <location>
        <begin position="58"/>
        <end position="269"/>
    </location>
</feature>
<evidence type="ECO:0000259" key="11">
    <source>
        <dbReference type="PROSITE" id="PS50928"/>
    </source>
</evidence>
<reference evidence="12 13" key="1">
    <citation type="submission" date="2016-03" db="EMBL/GenBank/DDBJ databases">
        <title>Comparative genomics of human isolates of Fusobacterium necrophorum.</title>
        <authorList>
            <person name="Jensen A."/>
            <person name="Bank S."/>
            <person name="Andersen P.S."/>
            <person name="Kristensen L.H."/>
            <person name="Prag J."/>
        </authorList>
    </citation>
    <scope>NUCLEOTIDE SEQUENCE [LARGE SCALE GENOMIC DNA]</scope>
    <source>
        <strain evidence="12 13">LS_1264</strain>
    </source>
</reference>
<gene>
    <name evidence="12" type="ORF">A2J07_06180</name>
</gene>
<feature type="transmembrane region" description="Helical" evidence="9">
    <location>
        <begin position="178"/>
        <end position="203"/>
    </location>
</feature>
<evidence type="ECO:0000256" key="5">
    <source>
        <dbReference type="ARBA" id="ARBA00022592"/>
    </source>
</evidence>
<feature type="transmembrane region" description="Helical" evidence="9">
    <location>
        <begin position="7"/>
        <end position="31"/>
    </location>
</feature>
<dbReference type="SUPFAM" id="SSF161098">
    <property type="entry name" value="MetI-like"/>
    <property type="match status" value="1"/>
</dbReference>
<dbReference type="InterPro" id="IPR035906">
    <property type="entry name" value="MetI-like_sf"/>
</dbReference>
<evidence type="ECO:0000256" key="1">
    <source>
        <dbReference type="ARBA" id="ARBA00004651"/>
    </source>
</evidence>
<feature type="transmembrane region" description="Helical" evidence="9">
    <location>
        <begin position="51"/>
        <end position="82"/>
    </location>
</feature>
<feature type="transmembrane region" description="Helical" evidence="9">
    <location>
        <begin position="248"/>
        <end position="269"/>
    </location>
</feature>
<dbReference type="PANTHER" id="PTHR30425:SF1">
    <property type="entry name" value="PHOSPHATE TRANSPORT SYSTEM PERMEASE PROTEIN PSTC"/>
    <property type="match status" value="1"/>
</dbReference>
<dbReference type="Pfam" id="PF00528">
    <property type="entry name" value="BPD_transp_1"/>
    <property type="match status" value="1"/>
</dbReference>
<dbReference type="InterPro" id="IPR051124">
    <property type="entry name" value="Phosphate_Transport_Permease"/>
</dbReference>
<evidence type="ECO:0000256" key="4">
    <source>
        <dbReference type="ARBA" id="ARBA00022475"/>
    </source>
</evidence>
<comment type="subcellular location">
    <subcellularLocation>
        <location evidence="1 9">Cell membrane</location>
        <topology evidence="1 9">Multi-pass membrane protein</topology>
    </subcellularLocation>
</comment>
<evidence type="ECO:0000256" key="6">
    <source>
        <dbReference type="ARBA" id="ARBA00022692"/>
    </source>
</evidence>
<evidence type="ECO:0000256" key="9">
    <source>
        <dbReference type="RuleBase" id="RU363032"/>
    </source>
</evidence>
<proteinExistence type="inferred from homology"/>
<dbReference type="AlphaFoldDB" id="A0A162IPT0"/>
<dbReference type="PANTHER" id="PTHR30425">
    <property type="entry name" value="PHOSPHATE TRANSPORT SYSTEM PERMEASE PROTEIN PST"/>
    <property type="match status" value="1"/>
</dbReference>
<evidence type="ECO:0000256" key="10">
    <source>
        <dbReference type="RuleBase" id="RU363054"/>
    </source>
</evidence>
<dbReference type="PROSITE" id="PS50928">
    <property type="entry name" value="ABC_TM1"/>
    <property type="match status" value="1"/>
</dbReference>
<evidence type="ECO:0000256" key="3">
    <source>
        <dbReference type="ARBA" id="ARBA00022448"/>
    </source>
</evidence>
<dbReference type="GO" id="GO:0005315">
    <property type="term" value="F:phosphate transmembrane transporter activity"/>
    <property type="evidence" value="ECO:0007669"/>
    <property type="project" value="InterPro"/>
</dbReference>
<keyword evidence="3 9" id="KW-0813">Transport</keyword>
<sequence length="278" mass="30666">MKQILKVVSLCNLVFIVLMFFFLGRNGIYFFQYYSFSDFFFGRQWISLSNIYGILPLLTGTFLVGTVALVLSLFFSFFTIIFMAEYASPKVRTVFKIAIEMMSAIPSVVLGFIGLYVFGDVIQSFFELNTGFTALTGGIMLAFMAMPTIVSVSDDAFQSLDSSYREASIALGANRLETVLYILFPAAFPGIFAAIMLGFGRILGETLAVLMVTGNSPIVTLSILSPVRTLTATIAAEMGEVVQGSEHYYALFSIGLLLFLVSFFINGIASRSIRRSKR</sequence>
<dbReference type="eggNOG" id="COG0573">
    <property type="taxonomic scope" value="Bacteria"/>
</dbReference>
<evidence type="ECO:0000313" key="13">
    <source>
        <dbReference type="Proteomes" id="UP000075816"/>
    </source>
</evidence>
<keyword evidence="7 9" id="KW-1133">Transmembrane helix</keyword>
<name>A0A162IPT0_9FUSO</name>
<comment type="function">
    <text evidence="10">Part of the binding-protein-dependent transport system for phosphate; probably responsible for the translocation of the substrate across the membrane.</text>
</comment>
<dbReference type="GO" id="GO:0005886">
    <property type="term" value="C:plasma membrane"/>
    <property type="evidence" value="ECO:0007669"/>
    <property type="project" value="UniProtKB-SubCell"/>
</dbReference>
<evidence type="ECO:0000256" key="7">
    <source>
        <dbReference type="ARBA" id="ARBA00022989"/>
    </source>
</evidence>